<evidence type="ECO:0000256" key="6">
    <source>
        <dbReference type="ARBA" id="ARBA00023002"/>
    </source>
</evidence>
<accession>A0A834YC05</accession>
<dbReference type="PANTHER" id="PTHR47943:SF9">
    <property type="entry name" value="CYTOCHROME P450"/>
    <property type="match status" value="1"/>
</dbReference>
<dbReference type="GO" id="GO:0020037">
    <property type="term" value="F:heme binding"/>
    <property type="evidence" value="ECO:0007669"/>
    <property type="project" value="InterPro"/>
</dbReference>
<evidence type="ECO:0000256" key="1">
    <source>
        <dbReference type="ARBA" id="ARBA00001971"/>
    </source>
</evidence>
<dbReference type="SUPFAM" id="SSF48264">
    <property type="entry name" value="Cytochrome P450"/>
    <property type="match status" value="4"/>
</dbReference>
<keyword evidence="9 10" id="KW-0472">Membrane</keyword>
<keyword evidence="8" id="KW-0503">Monooxygenase</keyword>
<keyword evidence="4" id="KW-0349">Heme</keyword>
<sequence>MSSLIIIAVLLAVIGGFAYLQRSAKHRQNDRPLPPGPRGLPVLGNLHMLGHLPHLSLRRLAKKYGPIMHLRLGLVPTVVVSSAQAAEFFLKTHDLVFASRPDNQAAQYLSYGRKGLAFAEYGSYWRSFRKLCTIELLSNLKIDSFKGMRKEEVSSMIRDIKVAAKDGAVVDLSAKVGSLVEDIAHRMLFGHSREEGFKFIPVVHEALRLVGAFNLADFIPYVGALDLQGLTRCMKSVSKTIDEFLEKMINEHLQDGSDKQGQHKDFMDVMLSFMAESKDTNDDQKMSSLIIIAVLLAVIGGFAYLQRSAKHRNNDRPLPPGPRGLPVLGNLHMLGHLPHLSLRRLAKKYGPIMHVRLGLVPTVVVSSAQAAELFLKTHDLVFASRPDNQAAHYLSYGRKGLALAEYGSYWRSFRKLCTIELLSNLKIDSFKGMRREEVSSMIRDIKVAAKDGALVDLSAKVGSLVEDIAHRMLFGHSREEGFKFIPVVHEALRLVGAFNLADFIPYVGALDLQGLTRCMKSVSKTIDEFLEKMINEHLQDGSDKQGQHKDFMDVMLSFMAESKDTNDDQSVTQMSSWIIIAVLLAVIGGFTYLQRLAKHSTNDRRRPPGPRGLPILGHLHMLGLLPHRNLHRWAKKYGPIMQLRFGVVPVVVVSSPQTAELFLKTHDLVFASRPNVMVSQYLNYGRKGLAFAEYGPYWRNMRKLCTLELFSNLKIDSFKAMRREEVATMIRSLKVAAKNRAVVDLSANVGSLIEDMMHQMLFGHSRDDEFDFMPVAHEIMRLVGTFNLADYIPYVGALDLQGLTRRMKSVGKATDEFLEKMINEHVRDAKDQQGQHKDFMDVMLSFMTDSKDTKDDQLYMMDRTNIKSILLDLLVGVTQMSSWIIIAVLLAIIGGFTYLQWSAKHHTNDRRPPPGPRGLPILGHLHMLGHLPHRNLHCLAKKYGPIMQLRFGVVPVVVVSSPQAAELFLKTHDLVFASRPNLMVAQYLNYGRKGLAFAEYGSYWRNLRKLCTLELLSNLKIDSFKAMRREEVATMIRSFKDAAKNRAVVDLSANVGSLVEDMAHRMLFGHSRDEGFDFIPVVHEVLRLVGAFNLADYIPYVGALDLQGLTRGMKSVSKAIDEFLEKMINEHVRDAKDQQGQHKDFMDVMFTLEANRPPPYSKPPAIANPIPESCIVPVRV</sequence>
<keyword evidence="10" id="KW-0812">Transmembrane</keyword>
<comment type="subcellular location">
    <subcellularLocation>
        <location evidence="2">Membrane</location>
    </subcellularLocation>
</comment>
<dbReference type="InterPro" id="IPR036396">
    <property type="entry name" value="Cyt_P450_sf"/>
</dbReference>
<feature type="transmembrane region" description="Helical" evidence="10">
    <location>
        <begin position="574"/>
        <end position="593"/>
    </location>
</feature>
<keyword evidence="6" id="KW-0560">Oxidoreductase</keyword>
<evidence type="ECO:0000256" key="2">
    <source>
        <dbReference type="ARBA" id="ARBA00004370"/>
    </source>
</evidence>
<keyword evidence="7" id="KW-0408">Iron</keyword>
<reference evidence="11 12" key="1">
    <citation type="submission" date="2020-04" db="EMBL/GenBank/DDBJ databases">
        <title>Plant Genome Project.</title>
        <authorList>
            <person name="Zhang R.-G."/>
        </authorList>
    </citation>
    <scope>NUCLEOTIDE SEQUENCE [LARGE SCALE GENOMIC DNA]</scope>
    <source>
        <strain evidence="11">YNK0</strain>
        <tissue evidence="11">Leaf</tissue>
    </source>
</reference>
<gene>
    <name evidence="11" type="ORF">HHK36_029810</name>
</gene>
<evidence type="ECO:0000313" key="11">
    <source>
        <dbReference type="EMBL" id="KAF8378469.1"/>
    </source>
</evidence>
<dbReference type="Pfam" id="PF00067">
    <property type="entry name" value="p450"/>
    <property type="match status" value="4"/>
</dbReference>
<keyword evidence="10" id="KW-1133">Transmembrane helix</keyword>
<dbReference type="Gene3D" id="1.10.630.10">
    <property type="entry name" value="Cytochrome P450"/>
    <property type="match status" value="4"/>
</dbReference>
<protein>
    <recommendedName>
        <fullName evidence="13">Cytochrome P450</fullName>
    </recommendedName>
</protein>
<evidence type="ECO:0000256" key="4">
    <source>
        <dbReference type="ARBA" id="ARBA00022617"/>
    </source>
</evidence>
<evidence type="ECO:0000256" key="9">
    <source>
        <dbReference type="ARBA" id="ARBA00023136"/>
    </source>
</evidence>
<feature type="transmembrane region" description="Helical" evidence="10">
    <location>
        <begin position="286"/>
        <end position="305"/>
    </location>
</feature>
<dbReference type="OrthoDB" id="2789670at2759"/>
<comment type="caution">
    <text evidence="11">The sequence shown here is derived from an EMBL/GenBank/DDBJ whole genome shotgun (WGS) entry which is preliminary data.</text>
</comment>
<dbReference type="PANTHER" id="PTHR47943">
    <property type="entry name" value="CYTOCHROME P450 93A3-LIKE"/>
    <property type="match status" value="1"/>
</dbReference>
<dbReference type="InterPro" id="IPR001128">
    <property type="entry name" value="Cyt_P450"/>
</dbReference>
<evidence type="ECO:0000256" key="3">
    <source>
        <dbReference type="ARBA" id="ARBA00010617"/>
    </source>
</evidence>
<keyword evidence="12" id="KW-1185">Reference proteome</keyword>
<feature type="transmembrane region" description="Helical" evidence="10">
    <location>
        <begin position="869"/>
        <end position="901"/>
    </location>
</feature>
<dbReference type="InterPro" id="IPR002401">
    <property type="entry name" value="Cyt_P450_E_grp-I"/>
</dbReference>
<evidence type="ECO:0000256" key="7">
    <source>
        <dbReference type="ARBA" id="ARBA00023004"/>
    </source>
</evidence>
<evidence type="ECO:0000256" key="5">
    <source>
        <dbReference type="ARBA" id="ARBA00022723"/>
    </source>
</evidence>
<evidence type="ECO:0000256" key="8">
    <source>
        <dbReference type="ARBA" id="ARBA00023033"/>
    </source>
</evidence>
<dbReference type="GO" id="GO:0016020">
    <property type="term" value="C:membrane"/>
    <property type="evidence" value="ECO:0007669"/>
    <property type="project" value="UniProtKB-SubCell"/>
</dbReference>
<dbReference type="AlphaFoldDB" id="A0A834YC05"/>
<keyword evidence="5" id="KW-0479">Metal-binding</keyword>
<name>A0A834YC05_TETSI</name>
<dbReference type="GO" id="GO:0005506">
    <property type="term" value="F:iron ion binding"/>
    <property type="evidence" value="ECO:0007669"/>
    <property type="project" value="InterPro"/>
</dbReference>
<dbReference type="PRINTS" id="PR00463">
    <property type="entry name" value="EP450I"/>
</dbReference>
<comment type="similarity">
    <text evidence="3">Belongs to the cytochrome P450 family.</text>
</comment>
<proteinExistence type="inferred from homology"/>
<organism evidence="11 12">
    <name type="scientific">Tetracentron sinense</name>
    <name type="common">Spur-leaf</name>
    <dbReference type="NCBI Taxonomy" id="13715"/>
    <lineage>
        <taxon>Eukaryota</taxon>
        <taxon>Viridiplantae</taxon>
        <taxon>Streptophyta</taxon>
        <taxon>Embryophyta</taxon>
        <taxon>Tracheophyta</taxon>
        <taxon>Spermatophyta</taxon>
        <taxon>Magnoliopsida</taxon>
        <taxon>Trochodendrales</taxon>
        <taxon>Trochodendraceae</taxon>
        <taxon>Tetracentron</taxon>
    </lineage>
</organism>
<evidence type="ECO:0000313" key="12">
    <source>
        <dbReference type="Proteomes" id="UP000655225"/>
    </source>
</evidence>
<comment type="cofactor">
    <cofactor evidence="1">
        <name>heme</name>
        <dbReference type="ChEBI" id="CHEBI:30413"/>
    </cofactor>
</comment>
<dbReference type="Proteomes" id="UP000655225">
    <property type="component" value="Unassembled WGS sequence"/>
</dbReference>
<dbReference type="EMBL" id="JABCRI010000023">
    <property type="protein sequence ID" value="KAF8378469.1"/>
    <property type="molecule type" value="Genomic_DNA"/>
</dbReference>
<evidence type="ECO:0008006" key="13">
    <source>
        <dbReference type="Google" id="ProtNLM"/>
    </source>
</evidence>
<dbReference type="GO" id="GO:0004497">
    <property type="term" value="F:monooxygenase activity"/>
    <property type="evidence" value="ECO:0007669"/>
    <property type="project" value="UniProtKB-KW"/>
</dbReference>
<dbReference type="GO" id="GO:0016705">
    <property type="term" value="F:oxidoreductase activity, acting on paired donors, with incorporation or reduction of molecular oxygen"/>
    <property type="evidence" value="ECO:0007669"/>
    <property type="project" value="InterPro"/>
</dbReference>
<evidence type="ECO:0000256" key="10">
    <source>
        <dbReference type="SAM" id="Phobius"/>
    </source>
</evidence>